<evidence type="ECO:0000256" key="2">
    <source>
        <dbReference type="ARBA" id="ARBA00022490"/>
    </source>
</evidence>
<evidence type="ECO:0000259" key="11">
    <source>
        <dbReference type="PROSITE" id="PS50157"/>
    </source>
</evidence>
<dbReference type="GO" id="GO:0030687">
    <property type="term" value="C:preribosome, large subunit precursor"/>
    <property type="evidence" value="ECO:0007669"/>
    <property type="project" value="TreeGrafter"/>
</dbReference>
<evidence type="ECO:0000256" key="7">
    <source>
        <dbReference type="ARBA" id="ARBA00022833"/>
    </source>
</evidence>
<keyword evidence="4" id="KW-0479">Metal-binding</keyword>
<name>A0A565C5E8_9BRAS</name>
<keyword evidence="3" id="KW-0690">Ribosome biogenesis</keyword>
<evidence type="ECO:0000256" key="5">
    <source>
        <dbReference type="ARBA" id="ARBA00022737"/>
    </source>
</evidence>
<evidence type="ECO:0000256" key="3">
    <source>
        <dbReference type="ARBA" id="ARBA00022517"/>
    </source>
</evidence>
<proteinExistence type="inferred from homology"/>
<dbReference type="SUPFAM" id="SSF57667">
    <property type="entry name" value="beta-beta-alpha zinc fingers"/>
    <property type="match status" value="2"/>
</dbReference>
<evidence type="ECO:0000256" key="8">
    <source>
        <dbReference type="ARBA" id="ARBA00034126"/>
    </source>
</evidence>
<dbReference type="PANTHER" id="PTHR13182">
    <property type="entry name" value="ZINC FINGER PROTEIN 622"/>
    <property type="match status" value="1"/>
</dbReference>
<comment type="similarity">
    <text evidence="8">Belongs to the REI1 family.</text>
</comment>
<gene>
    <name evidence="12" type="ORF">ANE_LOCUS19335</name>
</gene>
<reference evidence="12" key="1">
    <citation type="submission" date="2019-07" db="EMBL/GenBank/DDBJ databases">
        <authorList>
            <person name="Dittberner H."/>
        </authorList>
    </citation>
    <scope>NUCLEOTIDE SEQUENCE [LARGE SCALE GENOMIC DNA]</scope>
</reference>
<dbReference type="GO" id="GO:0005737">
    <property type="term" value="C:cytoplasm"/>
    <property type="evidence" value="ECO:0007669"/>
    <property type="project" value="UniProtKB-SubCell"/>
</dbReference>
<evidence type="ECO:0000256" key="4">
    <source>
        <dbReference type="ARBA" id="ARBA00022723"/>
    </source>
</evidence>
<keyword evidence="5" id="KW-0677">Repeat</keyword>
<dbReference type="InterPro" id="IPR041661">
    <property type="entry name" value="ZN622/Rei1/Reh1_Znf-C2H2"/>
</dbReference>
<dbReference type="GO" id="GO:0042273">
    <property type="term" value="P:ribosomal large subunit biogenesis"/>
    <property type="evidence" value="ECO:0007669"/>
    <property type="project" value="TreeGrafter"/>
</dbReference>
<feature type="domain" description="C2H2-type" evidence="11">
    <location>
        <begin position="68"/>
        <end position="97"/>
    </location>
</feature>
<dbReference type="PANTHER" id="PTHR13182:SF20">
    <property type="entry name" value="CYTOPLASMIC 60S SUBUNIT BIOGENESIS FACTOR REI1 HOMOLOG 2"/>
    <property type="match status" value="1"/>
</dbReference>
<sequence>MSGLACNSCNKEFEDDAEQKFHYKSEWHRYNLKRKIAGVPGVTEALFEARQTAIAQEKVKSTEAPMLYSCGICGKSYRSSKAHEQHLKSKSHVLKASSQGMSNGDEDKAIIKQLPPRRVVKNNPAQLKGSIEEESEDEWVEVDSDEDLEGEDMDEVGSGEDMDEDDIDFELDPACCLMCDKKHKTIEKCMVHMHKYHGFFIPDIEYLKDPKGFLTYVGLRVKRDFMCLYCNELCHPFSSLEAVRKHMEAKSHCKVHYGDGGDEEDAELEEFYDYSSSYVNEGENQMVVSGESVNTVELFGGSELVITKRTENKVTSRTLGSREFIRYYKQKPPPSSQKHIVNSLASRYKSMGLATVQSKEDIVRMKVMREMNKRGAKMRVKLGMKSNVIRNLPNCVTY</sequence>
<feature type="compositionally biased region" description="Acidic residues" evidence="10">
    <location>
        <begin position="132"/>
        <end position="163"/>
    </location>
</feature>
<evidence type="ECO:0000313" key="12">
    <source>
        <dbReference type="EMBL" id="VVB08891.1"/>
    </source>
</evidence>
<dbReference type="Pfam" id="PF12756">
    <property type="entry name" value="zf-C2H2_2"/>
    <property type="match status" value="1"/>
</dbReference>
<dbReference type="Pfam" id="PF12171">
    <property type="entry name" value="zf-C2H2_jaz"/>
    <property type="match status" value="1"/>
</dbReference>
<dbReference type="InterPro" id="IPR022755">
    <property type="entry name" value="Znf_C2H2_jaz"/>
</dbReference>
<evidence type="ECO:0000256" key="10">
    <source>
        <dbReference type="SAM" id="MobiDB-lite"/>
    </source>
</evidence>
<dbReference type="GO" id="GO:0008270">
    <property type="term" value="F:zinc ion binding"/>
    <property type="evidence" value="ECO:0007669"/>
    <property type="project" value="UniProtKB-KW"/>
</dbReference>
<dbReference type="InterPro" id="IPR040025">
    <property type="entry name" value="Znf622/Rei1/Reh1"/>
</dbReference>
<comment type="caution">
    <text evidence="12">The sequence shown here is derived from an EMBL/GenBank/DDBJ whole genome shotgun (WGS) entry which is preliminary data.</text>
</comment>
<dbReference type="Gene3D" id="3.30.160.60">
    <property type="entry name" value="Classic Zinc Finger"/>
    <property type="match status" value="1"/>
</dbReference>
<dbReference type="InterPro" id="IPR036236">
    <property type="entry name" value="Znf_C2H2_sf"/>
</dbReference>
<evidence type="ECO:0000256" key="1">
    <source>
        <dbReference type="ARBA" id="ARBA00004496"/>
    </source>
</evidence>
<dbReference type="AlphaFoldDB" id="A0A565C5E8"/>
<accession>A0A565C5E8</accession>
<dbReference type="PROSITE" id="PS50157">
    <property type="entry name" value="ZINC_FINGER_C2H2_2"/>
    <property type="match status" value="1"/>
</dbReference>
<dbReference type="EMBL" id="CABITT030000006">
    <property type="protein sequence ID" value="VVB08891.1"/>
    <property type="molecule type" value="Genomic_DNA"/>
</dbReference>
<comment type="subcellular location">
    <subcellularLocation>
        <location evidence="1">Cytoplasm</location>
    </subcellularLocation>
</comment>
<dbReference type="SMART" id="SM00451">
    <property type="entry name" value="ZnF_U1"/>
    <property type="match status" value="2"/>
</dbReference>
<dbReference type="InterPro" id="IPR013087">
    <property type="entry name" value="Znf_C2H2_type"/>
</dbReference>
<keyword evidence="7" id="KW-0862">Zinc</keyword>
<feature type="region of interest" description="Disordered" evidence="10">
    <location>
        <begin position="128"/>
        <end position="163"/>
    </location>
</feature>
<protein>
    <recommendedName>
        <fullName evidence="11">C2H2-type domain-containing protein</fullName>
    </recommendedName>
</protein>
<dbReference type="SMART" id="SM00355">
    <property type="entry name" value="ZnF_C2H2"/>
    <property type="match status" value="4"/>
</dbReference>
<keyword evidence="6 9" id="KW-0863">Zinc-finger</keyword>
<dbReference type="GO" id="GO:0003676">
    <property type="term" value="F:nucleic acid binding"/>
    <property type="evidence" value="ECO:0007669"/>
    <property type="project" value="InterPro"/>
</dbReference>
<evidence type="ECO:0000313" key="13">
    <source>
        <dbReference type="Proteomes" id="UP000489600"/>
    </source>
</evidence>
<keyword evidence="13" id="KW-1185">Reference proteome</keyword>
<dbReference type="Proteomes" id="UP000489600">
    <property type="component" value="Unassembled WGS sequence"/>
</dbReference>
<dbReference type="PROSITE" id="PS00028">
    <property type="entry name" value="ZINC_FINGER_C2H2_1"/>
    <property type="match status" value="2"/>
</dbReference>
<organism evidence="12 13">
    <name type="scientific">Arabis nemorensis</name>
    <dbReference type="NCBI Taxonomy" id="586526"/>
    <lineage>
        <taxon>Eukaryota</taxon>
        <taxon>Viridiplantae</taxon>
        <taxon>Streptophyta</taxon>
        <taxon>Embryophyta</taxon>
        <taxon>Tracheophyta</taxon>
        <taxon>Spermatophyta</taxon>
        <taxon>Magnoliopsida</taxon>
        <taxon>eudicotyledons</taxon>
        <taxon>Gunneridae</taxon>
        <taxon>Pentapetalae</taxon>
        <taxon>rosids</taxon>
        <taxon>malvids</taxon>
        <taxon>Brassicales</taxon>
        <taxon>Brassicaceae</taxon>
        <taxon>Arabideae</taxon>
        <taxon>Arabis</taxon>
    </lineage>
</organism>
<dbReference type="InterPro" id="IPR003604">
    <property type="entry name" value="Matrin/U1-like-C_Znf_C2H2"/>
</dbReference>
<dbReference type="OrthoDB" id="19329at2759"/>
<keyword evidence="2" id="KW-0963">Cytoplasm</keyword>
<evidence type="ECO:0000256" key="9">
    <source>
        <dbReference type="PROSITE-ProRule" id="PRU00042"/>
    </source>
</evidence>
<evidence type="ECO:0000256" key="6">
    <source>
        <dbReference type="ARBA" id="ARBA00022771"/>
    </source>
</evidence>